<keyword evidence="2" id="KW-1185">Reference proteome</keyword>
<dbReference type="EMBL" id="CATNWA010000596">
    <property type="protein sequence ID" value="CAI9537495.1"/>
    <property type="molecule type" value="Genomic_DNA"/>
</dbReference>
<comment type="caution">
    <text evidence="1">The sequence shown here is derived from an EMBL/GenBank/DDBJ whole genome shotgun (WGS) entry which is preliminary data.</text>
</comment>
<dbReference type="Proteomes" id="UP001162483">
    <property type="component" value="Unassembled WGS sequence"/>
</dbReference>
<evidence type="ECO:0000313" key="1">
    <source>
        <dbReference type="EMBL" id="CAI9537495.1"/>
    </source>
</evidence>
<proteinExistence type="predicted"/>
<sequence length="100" mass="11203">MDTSLKEIWDRPVICVLRKGSWSSMLPMHLPQCHVTPLGIGVQGKLKDGLTWNSHVKQAYVRGALEPTTTLSLPHALNLMDATCSWSFHTRWSHKLLPSG</sequence>
<reference evidence="1" key="1">
    <citation type="submission" date="2023-05" db="EMBL/GenBank/DDBJ databases">
        <authorList>
            <person name="Stuckert A."/>
        </authorList>
    </citation>
    <scope>NUCLEOTIDE SEQUENCE</scope>
</reference>
<organism evidence="1 2">
    <name type="scientific">Staurois parvus</name>
    <dbReference type="NCBI Taxonomy" id="386267"/>
    <lineage>
        <taxon>Eukaryota</taxon>
        <taxon>Metazoa</taxon>
        <taxon>Chordata</taxon>
        <taxon>Craniata</taxon>
        <taxon>Vertebrata</taxon>
        <taxon>Euteleostomi</taxon>
        <taxon>Amphibia</taxon>
        <taxon>Batrachia</taxon>
        <taxon>Anura</taxon>
        <taxon>Neobatrachia</taxon>
        <taxon>Ranoidea</taxon>
        <taxon>Ranidae</taxon>
        <taxon>Staurois</taxon>
    </lineage>
</organism>
<evidence type="ECO:0000313" key="2">
    <source>
        <dbReference type="Proteomes" id="UP001162483"/>
    </source>
</evidence>
<protein>
    <submittedName>
        <fullName evidence="1">Uncharacterized protein</fullName>
    </submittedName>
</protein>
<accession>A0ABN9AQQ2</accession>
<name>A0ABN9AQQ2_9NEOB</name>
<gene>
    <name evidence="1" type="ORF">SPARVUS_LOCUS1233022</name>
</gene>